<dbReference type="KEGG" id="srn:A4G23_00259"/>
<protein>
    <submittedName>
        <fullName evidence="2">Uncharacterized protein</fullName>
    </submittedName>
</protein>
<dbReference type="EMBL" id="CP017316">
    <property type="protein sequence ID" value="AOT57470.1"/>
    <property type="molecule type" value="Genomic_DNA"/>
</dbReference>
<reference evidence="2 3" key="1">
    <citation type="submission" date="2016-09" db="EMBL/GenBank/DDBJ databases">
        <title>Streptomyces rubrolavendulae MJM4426 Genome sequencing and assembly.</title>
        <authorList>
            <person name="Kim J.-G."/>
        </authorList>
    </citation>
    <scope>NUCLEOTIDE SEQUENCE [LARGE SCALE GENOMIC DNA]</scope>
    <source>
        <strain evidence="2 3">MJM4426</strain>
    </source>
</reference>
<dbReference type="OrthoDB" id="4312745at2"/>
<proteinExistence type="predicted"/>
<evidence type="ECO:0000313" key="3">
    <source>
        <dbReference type="Proteomes" id="UP000095349"/>
    </source>
</evidence>
<feature type="coiled-coil region" evidence="1">
    <location>
        <begin position="9"/>
        <end position="36"/>
    </location>
</feature>
<name>A0A1D8FW83_9ACTN</name>
<dbReference type="AlphaFoldDB" id="A0A1D8FW83"/>
<dbReference type="Proteomes" id="UP000095349">
    <property type="component" value="Chromosome"/>
</dbReference>
<dbReference type="STRING" id="285473.A4G23_00259"/>
<keyword evidence="1" id="KW-0175">Coiled coil</keyword>
<dbReference type="RefSeq" id="WP_140160833.1">
    <property type="nucleotide sequence ID" value="NZ_CP017316.1"/>
</dbReference>
<evidence type="ECO:0000313" key="2">
    <source>
        <dbReference type="EMBL" id="AOT57470.1"/>
    </source>
</evidence>
<dbReference type="GeneID" id="91401708"/>
<organism evidence="2 3">
    <name type="scientific">Streptomyces rubrolavendulae</name>
    <dbReference type="NCBI Taxonomy" id="285473"/>
    <lineage>
        <taxon>Bacteria</taxon>
        <taxon>Bacillati</taxon>
        <taxon>Actinomycetota</taxon>
        <taxon>Actinomycetes</taxon>
        <taxon>Kitasatosporales</taxon>
        <taxon>Streptomycetaceae</taxon>
        <taxon>Streptomyces</taxon>
    </lineage>
</organism>
<sequence>MRGMTDEEIVRHVRTLAELERRRAALAARVERLREATAPGDLAERDRAGTEMAVLTDVILLESATALDHLGLTTAALAVQHVRDGQGAARDGA</sequence>
<gene>
    <name evidence="2" type="ORF">A4G23_00259</name>
</gene>
<dbReference type="PATRIC" id="fig|285473.5.peg.280"/>
<accession>A0A1D8FW83</accession>
<evidence type="ECO:0000256" key="1">
    <source>
        <dbReference type="SAM" id="Coils"/>
    </source>
</evidence>
<keyword evidence="3" id="KW-1185">Reference proteome</keyword>